<dbReference type="Proteomes" id="UP000835052">
    <property type="component" value="Unassembled WGS sequence"/>
</dbReference>
<name>A0A8S1HDG9_9PELO</name>
<proteinExistence type="predicted"/>
<feature type="compositionally biased region" description="Basic and acidic residues" evidence="2">
    <location>
        <begin position="78"/>
        <end position="99"/>
    </location>
</feature>
<feature type="compositionally biased region" description="Basic residues" evidence="2">
    <location>
        <begin position="100"/>
        <end position="121"/>
    </location>
</feature>
<gene>
    <name evidence="4" type="ORF">CAUJ_LOCUS7279</name>
</gene>
<accession>A0A8S1HDG9</accession>
<dbReference type="PROSITE" id="PS50102">
    <property type="entry name" value="RRM"/>
    <property type="match status" value="1"/>
</dbReference>
<dbReference type="InterPro" id="IPR035979">
    <property type="entry name" value="RBD_domain_sf"/>
</dbReference>
<dbReference type="InterPro" id="IPR000504">
    <property type="entry name" value="RRM_dom"/>
</dbReference>
<protein>
    <recommendedName>
        <fullName evidence="3">RRM domain-containing protein</fullName>
    </recommendedName>
</protein>
<dbReference type="Pfam" id="PF00076">
    <property type="entry name" value="RRM_1"/>
    <property type="match status" value="1"/>
</dbReference>
<sequence length="121" mass="14081">MSRVYVGNLPFDATEVELREVFSRMGFVRKIWIAKRPPGFAFIHYQRPLDALDAVEFLDGTKICGLKARVELCEDMEQIKKTTGRRRESTSSNSDEDRRPRKKSTKKPQRGRKRASFKSPF</sequence>
<dbReference type="GO" id="GO:0003723">
    <property type="term" value="F:RNA binding"/>
    <property type="evidence" value="ECO:0007669"/>
    <property type="project" value="UniProtKB-UniRule"/>
</dbReference>
<evidence type="ECO:0000256" key="1">
    <source>
        <dbReference type="PROSITE-ProRule" id="PRU00176"/>
    </source>
</evidence>
<dbReference type="EMBL" id="CAJGYM010000020">
    <property type="protein sequence ID" value="CAD6191360.1"/>
    <property type="molecule type" value="Genomic_DNA"/>
</dbReference>
<organism evidence="4 5">
    <name type="scientific">Caenorhabditis auriculariae</name>
    <dbReference type="NCBI Taxonomy" id="2777116"/>
    <lineage>
        <taxon>Eukaryota</taxon>
        <taxon>Metazoa</taxon>
        <taxon>Ecdysozoa</taxon>
        <taxon>Nematoda</taxon>
        <taxon>Chromadorea</taxon>
        <taxon>Rhabditida</taxon>
        <taxon>Rhabditina</taxon>
        <taxon>Rhabditomorpha</taxon>
        <taxon>Rhabditoidea</taxon>
        <taxon>Rhabditidae</taxon>
        <taxon>Peloderinae</taxon>
        <taxon>Caenorhabditis</taxon>
    </lineage>
</organism>
<dbReference type="SMART" id="SM00360">
    <property type="entry name" value="RRM"/>
    <property type="match status" value="1"/>
</dbReference>
<dbReference type="Gene3D" id="3.30.70.330">
    <property type="match status" value="1"/>
</dbReference>
<reference evidence="4" key="1">
    <citation type="submission" date="2020-10" db="EMBL/GenBank/DDBJ databases">
        <authorList>
            <person name="Kikuchi T."/>
        </authorList>
    </citation>
    <scope>NUCLEOTIDE SEQUENCE</scope>
    <source>
        <strain evidence="4">NKZ352</strain>
    </source>
</reference>
<comment type="caution">
    <text evidence="4">The sequence shown here is derived from an EMBL/GenBank/DDBJ whole genome shotgun (WGS) entry which is preliminary data.</text>
</comment>
<dbReference type="InterPro" id="IPR050907">
    <property type="entry name" value="SRSF"/>
</dbReference>
<dbReference type="SUPFAM" id="SSF54928">
    <property type="entry name" value="RNA-binding domain, RBD"/>
    <property type="match status" value="1"/>
</dbReference>
<dbReference type="InterPro" id="IPR012677">
    <property type="entry name" value="Nucleotide-bd_a/b_plait_sf"/>
</dbReference>
<evidence type="ECO:0000256" key="2">
    <source>
        <dbReference type="SAM" id="MobiDB-lite"/>
    </source>
</evidence>
<dbReference type="OrthoDB" id="5970at2759"/>
<dbReference type="PANTHER" id="PTHR23147">
    <property type="entry name" value="SERINE/ARGININE RICH SPLICING FACTOR"/>
    <property type="match status" value="1"/>
</dbReference>
<evidence type="ECO:0000259" key="3">
    <source>
        <dbReference type="PROSITE" id="PS50102"/>
    </source>
</evidence>
<feature type="region of interest" description="Disordered" evidence="2">
    <location>
        <begin position="78"/>
        <end position="121"/>
    </location>
</feature>
<evidence type="ECO:0000313" key="5">
    <source>
        <dbReference type="Proteomes" id="UP000835052"/>
    </source>
</evidence>
<feature type="domain" description="RRM" evidence="3">
    <location>
        <begin position="2"/>
        <end position="75"/>
    </location>
</feature>
<evidence type="ECO:0000313" key="4">
    <source>
        <dbReference type="EMBL" id="CAD6191360.1"/>
    </source>
</evidence>
<keyword evidence="5" id="KW-1185">Reference proteome</keyword>
<dbReference type="AlphaFoldDB" id="A0A8S1HDG9"/>
<keyword evidence="1" id="KW-0694">RNA-binding</keyword>